<keyword evidence="3" id="KW-1185">Reference proteome</keyword>
<evidence type="ECO:0000313" key="2">
    <source>
        <dbReference type="EMBL" id="PSK02728.1"/>
    </source>
</evidence>
<proteinExistence type="predicted"/>
<name>A0ABX5FHF0_9BACL</name>
<gene>
    <name evidence="2" type="ORF">C7R92_29160</name>
</gene>
<feature type="transmembrane region" description="Helical" evidence="1">
    <location>
        <begin position="22"/>
        <end position="41"/>
    </location>
</feature>
<comment type="caution">
    <text evidence="2">The sequence shown here is derived from an EMBL/GenBank/DDBJ whole genome shotgun (WGS) entry which is preliminary data.</text>
</comment>
<accession>A0ABX5FHF0</accession>
<protein>
    <submittedName>
        <fullName evidence="2">Uncharacterized protein</fullName>
    </submittedName>
</protein>
<keyword evidence="1" id="KW-0472">Membrane</keyword>
<dbReference type="Proteomes" id="UP000241645">
    <property type="component" value="Unassembled WGS sequence"/>
</dbReference>
<evidence type="ECO:0000313" key="3">
    <source>
        <dbReference type="Proteomes" id="UP000241645"/>
    </source>
</evidence>
<keyword evidence="1" id="KW-1133">Transmembrane helix</keyword>
<evidence type="ECO:0000256" key="1">
    <source>
        <dbReference type="SAM" id="Phobius"/>
    </source>
</evidence>
<organism evidence="2 3">
    <name type="scientific">Brevibacillus porteri</name>
    <dbReference type="NCBI Taxonomy" id="2126350"/>
    <lineage>
        <taxon>Bacteria</taxon>
        <taxon>Bacillati</taxon>
        <taxon>Bacillota</taxon>
        <taxon>Bacilli</taxon>
        <taxon>Bacillales</taxon>
        <taxon>Paenibacillaceae</taxon>
        <taxon>Brevibacillus</taxon>
    </lineage>
</organism>
<keyword evidence="1" id="KW-0812">Transmembrane</keyword>
<sequence>MLCGSIAVVGGNFTEWILKGTLKPLTIVLTAFNIAIIVTMYKQELKELIDKIKGDDDDFNSGNFG</sequence>
<reference evidence="2 3" key="1">
    <citation type="submission" date="2018-03" db="EMBL/GenBank/DDBJ databases">
        <title>Brevisbacillus phylogenomics.</title>
        <authorList>
            <person name="Dunlap C."/>
        </authorList>
    </citation>
    <scope>NUCLEOTIDE SEQUENCE [LARGE SCALE GENOMIC DNA]</scope>
    <source>
        <strain evidence="2 3">NRRL B-41110</strain>
    </source>
</reference>
<dbReference type="EMBL" id="PXZO01000067">
    <property type="protein sequence ID" value="PSK02728.1"/>
    <property type="molecule type" value="Genomic_DNA"/>
</dbReference>